<comment type="caution">
    <text evidence="1">The sequence shown here is derived from an EMBL/GenBank/DDBJ whole genome shotgun (WGS) entry which is preliminary data.</text>
</comment>
<organism evidence="1 2">
    <name type="scientific">Chelatococcus asaccharovorans</name>
    <dbReference type="NCBI Taxonomy" id="28210"/>
    <lineage>
        <taxon>Bacteria</taxon>
        <taxon>Pseudomonadati</taxon>
        <taxon>Pseudomonadota</taxon>
        <taxon>Alphaproteobacteria</taxon>
        <taxon>Hyphomicrobiales</taxon>
        <taxon>Chelatococcaceae</taxon>
        <taxon>Chelatococcus</taxon>
    </lineage>
</organism>
<sequence>MCGTATEYQRLVDAGPLSHIVINDFKDRLRALPKKEWPSAIEMQARNRAHEILSFYLPGDLYHTSQEFLWTMISMEFYKVFKPLFASSRPTWSHMALAKNTFLAETEVIYTRVLGTEDQRGDDEKRHSITRAHTDVLR</sequence>
<dbReference type="EMBL" id="QJJK01000007">
    <property type="protein sequence ID" value="PXW56965.1"/>
    <property type="molecule type" value="Genomic_DNA"/>
</dbReference>
<evidence type="ECO:0000313" key="1">
    <source>
        <dbReference type="EMBL" id="PXW56965.1"/>
    </source>
</evidence>
<dbReference type="AlphaFoldDB" id="A0A2V3U2K6"/>
<dbReference type="Proteomes" id="UP000248021">
    <property type="component" value="Unassembled WGS sequence"/>
</dbReference>
<protein>
    <submittedName>
        <fullName evidence="1">Uncharacterized protein</fullName>
    </submittedName>
</protein>
<name>A0A2V3U2K6_9HYPH</name>
<keyword evidence="2" id="KW-1185">Reference proteome</keyword>
<evidence type="ECO:0000313" key="2">
    <source>
        <dbReference type="Proteomes" id="UP000248021"/>
    </source>
</evidence>
<proteinExistence type="predicted"/>
<gene>
    <name evidence="1" type="ORF">C7450_1072</name>
</gene>
<accession>A0A2V3U2K6</accession>
<reference evidence="1 2" key="1">
    <citation type="submission" date="2018-05" db="EMBL/GenBank/DDBJ databases">
        <title>Genomic Encyclopedia of Type Strains, Phase IV (KMG-IV): sequencing the most valuable type-strain genomes for metagenomic binning, comparative biology and taxonomic classification.</title>
        <authorList>
            <person name="Goeker M."/>
        </authorList>
    </citation>
    <scope>NUCLEOTIDE SEQUENCE [LARGE SCALE GENOMIC DNA]</scope>
    <source>
        <strain evidence="1 2">DSM 6462</strain>
    </source>
</reference>